<feature type="transmembrane region" description="Helical" evidence="1">
    <location>
        <begin position="132"/>
        <end position="153"/>
    </location>
</feature>
<dbReference type="InterPro" id="IPR011733">
    <property type="entry name" value="CHP02185_IM"/>
</dbReference>
<feature type="transmembrane region" description="Helical" evidence="1">
    <location>
        <begin position="31"/>
        <end position="51"/>
    </location>
</feature>
<name>A0A2H1IZ79_BREAU</name>
<reference evidence="3" key="1">
    <citation type="submission" date="2017-03" db="EMBL/GenBank/DDBJ databases">
        <authorList>
            <person name="Monnet C."/>
        </authorList>
    </citation>
    <scope>NUCLEOTIDE SEQUENCE [LARGE SCALE GENOMIC DNA]</scope>
    <source>
        <strain evidence="3">CNRZ 920</strain>
    </source>
</reference>
<dbReference type="RefSeq" id="WP_226830274.1">
    <property type="nucleotide sequence ID" value="NZ_FXZG01000007.1"/>
</dbReference>
<evidence type="ECO:0000313" key="3">
    <source>
        <dbReference type="Proteomes" id="UP000234289"/>
    </source>
</evidence>
<feature type="transmembrane region" description="Helical" evidence="1">
    <location>
        <begin position="107"/>
        <end position="125"/>
    </location>
</feature>
<sequence>MPATTPKPPTSMPAGGATRPSLSVRFSARDLVSVAIFAVIYFVIVFAIAMLGIISPLVMLLTLPLSAIAAGIPYMLFLTRARHPGMTTLFGIVLGLLDLMIGHPWQGVLVMIAVSVLGDLILWAGRYRSTWAAIWTYTVFSCWFIGPWIPFFANPDEYLRSDHMSGMGDGYLAAFEQIVSAPAVLAMIAATIVCGFLGALLGTKLLRKHFRRAGLA</sequence>
<feature type="transmembrane region" description="Helical" evidence="1">
    <location>
        <begin position="84"/>
        <end position="101"/>
    </location>
</feature>
<evidence type="ECO:0000313" key="2">
    <source>
        <dbReference type="EMBL" id="SMX80483.1"/>
    </source>
</evidence>
<dbReference type="Pfam" id="PF09605">
    <property type="entry name" value="Trep_Strep"/>
    <property type="match status" value="1"/>
</dbReference>
<feature type="transmembrane region" description="Helical" evidence="1">
    <location>
        <begin position="173"/>
        <end position="202"/>
    </location>
</feature>
<dbReference type="EMBL" id="FXZG01000007">
    <property type="protein sequence ID" value="SMX80483.1"/>
    <property type="molecule type" value="Genomic_DNA"/>
</dbReference>
<keyword evidence="1" id="KW-0472">Membrane</keyword>
<keyword evidence="1" id="KW-0812">Transmembrane</keyword>
<organism evidence="2 3">
    <name type="scientific">Brevibacterium aurantiacum</name>
    <dbReference type="NCBI Taxonomy" id="273384"/>
    <lineage>
        <taxon>Bacteria</taxon>
        <taxon>Bacillati</taxon>
        <taxon>Actinomycetota</taxon>
        <taxon>Actinomycetes</taxon>
        <taxon>Micrococcales</taxon>
        <taxon>Brevibacteriaceae</taxon>
        <taxon>Brevibacterium</taxon>
    </lineage>
</organism>
<keyword evidence="1" id="KW-1133">Transmembrane helix</keyword>
<gene>
    <name evidence="2" type="ORF">BAUR920_01578</name>
</gene>
<feature type="transmembrane region" description="Helical" evidence="1">
    <location>
        <begin position="57"/>
        <end position="77"/>
    </location>
</feature>
<evidence type="ECO:0000256" key="1">
    <source>
        <dbReference type="SAM" id="Phobius"/>
    </source>
</evidence>
<protein>
    <submittedName>
        <fullName evidence="2">Energy-coupling factor transport system substrate-specific component</fullName>
    </submittedName>
</protein>
<proteinExistence type="predicted"/>
<dbReference type="AlphaFoldDB" id="A0A2H1IZ79"/>
<dbReference type="Proteomes" id="UP000234289">
    <property type="component" value="Unassembled WGS sequence"/>
</dbReference>
<dbReference type="NCBIfam" id="TIGR02185">
    <property type="entry name" value="Trep_Strep"/>
    <property type="match status" value="1"/>
</dbReference>
<accession>A0A2H1IZ79</accession>